<gene>
    <name evidence="3" type="ORF">CVV68_21690</name>
</gene>
<evidence type="ECO:0000313" key="3">
    <source>
        <dbReference type="EMBL" id="PYI64511.1"/>
    </source>
</evidence>
<dbReference type="Proteomes" id="UP000247832">
    <property type="component" value="Unassembled WGS sequence"/>
</dbReference>
<keyword evidence="4" id="KW-1185">Reference proteome</keyword>
<comment type="catalytic activity">
    <reaction evidence="1">
        <text>L-cysteine + L-glutamate + ATP = gamma-L-glutamyl-L-cysteine + ADP + phosphate + H(+)</text>
        <dbReference type="Rhea" id="RHEA:13285"/>
        <dbReference type="ChEBI" id="CHEBI:15378"/>
        <dbReference type="ChEBI" id="CHEBI:29985"/>
        <dbReference type="ChEBI" id="CHEBI:30616"/>
        <dbReference type="ChEBI" id="CHEBI:35235"/>
        <dbReference type="ChEBI" id="CHEBI:43474"/>
        <dbReference type="ChEBI" id="CHEBI:58173"/>
        <dbReference type="ChEBI" id="CHEBI:456216"/>
        <dbReference type="EC" id="6.3.2.2"/>
    </reaction>
</comment>
<dbReference type="GO" id="GO:0042398">
    <property type="term" value="P:modified amino acid biosynthetic process"/>
    <property type="evidence" value="ECO:0007669"/>
    <property type="project" value="InterPro"/>
</dbReference>
<dbReference type="SUPFAM" id="SSF55931">
    <property type="entry name" value="Glutamine synthetase/guanido kinase"/>
    <property type="match status" value="1"/>
</dbReference>
<sequence length="246" mass="27225">AKKCRPDGGMNSSQRAGIHHETRRAPFWEGRDTGYASWRAIHSRRWTTAGCPPPFMDDHDYARRVRALSGIGATSDPGTLAWYARLSERQPTLEFRVADAQLDLGTTILFAALCRSLVSTTLLAPSLREQPQPELLDAALWHAARDGLTGSLVHSLTGNLVPASEAVQALLEETRQGLMASGDLDDVETLLRDTMARGSGAERQRQAFATGGLGRLEQLMRTELTRPAYIHRPFNQQIRSLEDQHD</sequence>
<comment type="caution">
    <text evidence="3">The sequence shown here is derived from an EMBL/GenBank/DDBJ whole genome shotgun (WGS) entry which is preliminary data.</text>
</comment>
<dbReference type="AlphaFoldDB" id="A0A2V5L001"/>
<dbReference type="EMBL" id="QJVD01000048">
    <property type="protein sequence ID" value="PYI64511.1"/>
    <property type="molecule type" value="Genomic_DNA"/>
</dbReference>
<evidence type="ECO:0000256" key="2">
    <source>
        <dbReference type="SAM" id="MobiDB-lite"/>
    </source>
</evidence>
<protein>
    <recommendedName>
        <fullName evidence="5">Glutamate--cysteine ligase</fullName>
    </recommendedName>
</protein>
<reference evidence="3 4" key="1">
    <citation type="submission" date="2018-05" db="EMBL/GenBank/DDBJ databases">
        <title>Genetic diversity of glacier-inhabiting Cryobacterium bacteria in China and description of Cryobacterium mengkeensis sp. nov. and Arthrobacter glacialis sp. nov.</title>
        <authorList>
            <person name="Liu Q."/>
            <person name="Xin Y.-H."/>
        </authorList>
    </citation>
    <scope>NUCLEOTIDE SEQUENCE [LARGE SCALE GENOMIC DNA]</scope>
    <source>
        <strain evidence="3 4">LI2</strain>
    </source>
</reference>
<dbReference type="InterPro" id="IPR014746">
    <property type="entry name" value="Gln_synth/guanido_kin_cat_dom"/>
</dbReference>
<dbReference type="Gene3D" id="3.30.590.20">
    <property type="match status" value="1"/>
</dbReference>
<evidence type="ECO:0008006" key="5">
    <source>
        <dbReference type="Google" id="ProtNLM"/>
    </source>
</evidence>
<name>A0A2V5L001_9MICC</name>
<evidence type="ECO:0000313" key="4">
    <source>
        <dbReference type="Proteomes" id="UP000247832"/>
    </source>
</evidence>
<proteinExistence type="predicted"/>
<evidence type="ECO:0000256" key="1">
    <source>
        <dbReference type="ARBA" id="ARBA00048819"/>
    </source>
</evidence>
<feature type="non-terminal residue" evidence="3">
    <location>
        <position position="1"/>
    </location>
</feature>
<dbReference type="PANTHER" id="PTHR36510:SF1">
    <property type="entry name" value="GLUTAMATE--CYSTEINE LIGASE 2-RELATED"/>
    <property type="match status" value="1"/>
</dbReference>
<dbReference type="GO" id="GO:0004357">
    <property type="term" value="F:glutamate-cysteine ligase activity"/>
    <property type="evidence" value="ECO:0007669"/>
    <property type="project" value="UniProtKB-EC"/>
</dbReference>
<dbReference type="InterPro" id="IPR050141">
    <property type="entry name" value="GCL_type2/YbdK_subfam"/>
</dbReference>
<dbReference type="InterPro" id="IPR006336">
    <property type="entry name" value="GCS2"/>
</dbReference>
<accession>A0A2V5L001</accession>
<dbReference type="Pfam" id="PF04107">
    <property type="entry name" value="GCS2"/>
    <property type="match status" value="1"/>
</dbReference>
<organism evidence="3 4">
    <name type="scientific">Arthrobacter livingstonensis</name>
    <dbReference type="NCBI Taxonomy" id="670078"/>
    <lineage>
        <taxon>Bacteria</taxon>
        <taxon>Bacillati</taxon>
        <taxon>Actinomycetota</taxon>
        <taxon>Actinomycetes</taxon>
        <taxon>Micrococcales</taxon>
        <taxon>Micrococcaceae</taxon>
        <taxon>Arthrobacter</taxon>
    </lineage>
</organism>
<dbReference type="PANTHER" id="PTHR36510">
    <property type="entry name" value="GLUTAMATE--CYSTEINE LIGASE 2-RELATED"/>
    <property type="match status" value="1"/>
</dbReference>
<feature type="region of interest" description="Disordered" evidence="2">
    <location>
        <begin position="1"/>
        <end position="20"/>
    </location>
</feature>